<evidence type="ECO:0000256" key="1">
    <source>
        <dbReference type="SAM" id="Phobius"/>
    </source>
</evidence>
<organism evidence="2 3">
    <name type="scientific">Legionella feeleii</name>
    <dbReference type="NCBI Taxonomy" id="453"/>
    <lineage>
        <taxon>Bacteria</taxon>
        <taxon>Pseudomonadati</taxon>
        <taxon>Pseudomonadota</taxon>
        <taxon>Gammaproteobacteria</taxon>
        <taxon>Legionellales</taxon>
        <taxon>Legionellaceae</taxon>
        <taxon>Legionella</taxon>
    </lineage>
</organism>
<feature type="transmembrane region" description="Helical" evidence="1">
    <location>
        <begin position="226"/>
        <end position="250"/>
    </location>
</feature>
<accession>A0A378KTF1</accession>
<feature type="transmembrane region" description="Helical" evidence="1">
    <location>
        <begin position="274"/>
        <end position="300"/>
    </location>
</feature>
<proteinExistence type="predicted"/>
<dbReference type="Proteomes" id="UP000254033">
    <property type="component" value="Unassembled WGS sequence"/>
</dbReference>
<keyword evidence="1" id="KW-0472">Membrane</keyword>
<evidence type="ECO:0000313" key="2">
    <source>
        <dbReference type="EMBL" id="STX88373.1"/>
    </source>
</evidence>
<evidence type="ECO:0000313" key="3">
    <source>
        <dbReference type="Proteomes" id="UP000254033"/>
    </source>
</evidence>
<reference evidence="2 3" key="1">
    <citation type="submission" date="2018-06" db="EMBL/GenBank/DDBJ databases">
        <authorList>
            <consortium name="Pathogen Informatics"/>
            <person name="Doyle S."/>
        </authorList>
    </citation>
    <scope>NUCLEOTIDE SEQUENCE [LARGE SCALE GENOMIC DNA]</scope>
    <source>
        <strain evidence="2 3">NCTC11978</strain>
    </source>
</reference>
<name>A0A378KTF1_9GAMM</name>
<gene>
    <name evidence="2" type="ORF">NCTC11978_03390</name>
</gene>
<dbReference type="AlphaFoldDB" id="A0A378KTF1"/>
<sequence>MPLRKNFIQSIDENISTLTDEELFWYLSGLLGSGTGIISSYLYENTGTETALHEVVGHGMLGMRLTSDYAPGTGPTYWVSGYDRFKAIGSAETLSEKIKAFFSWLVVPPPSQDGAVGWANRGREYHPNSLANHMGKDGASAWISVTGSLPGLGLNALCVASGMTLRKKHPGLGMGLISFGLFNTFIQSLYTWDAVEKIYTNSTAIGGHDFVNFANRMSLILGMQPFTIALSTAFFFSGFVPLIAACMYLSEKTHSNESLKHQQAPQQLSTMQQALGYVTASTVAVGAVTQLTGVLSITIAPSLTPVALTLKTINPIIGLLSIAQNMYETYKDLYNPAMQLPLLAKIVSCLKLAVTTCMAVSMLVATVTPGMQFLFIPAAIINTLSAVTLSYAKERMIQSHALNNKVAFFGTSSAPSTQEQTPPEKFNNHLTSHSICFEPGLGE</sequence>
<feature type="transmembrane region" description="Helical" evidence="1">
    <location>
        <begin position="171"/>
        <end position="190"/>
    </location>
</feature>
<keyword evidence="1" id="KW-0812">Transmembrane</keyword>
<dbReference type="RefSeq" id="WP_115176569.1">
    <property type="nucleotide sequence ID" value="NZ_UGNY01000002.1"/>
</dbReference>
<feature type="transmembrane region" description="Helical" evidence="1">
    <location>
        <begin position="342"/>
        <end position="365"/>
    </location>
</feature>
<feature type="transmembrane region" description="Helical" evidence="1">
    <location>
        <begin position="371"/>
        <end position="392"/>
    </location>
</feature>
<dbReference type="EMBL" id="UGNY01000002">
    <property type="protein sequence ID" value="STX88373.1"/>
    <property type="molecule type" value="Genomic_DNA"/>
</dbReference>
<keyword evidence="1" id="KW-1133">Transmembrane helix</keyword>
<protein>
    <submittedName>
        <fullName evidence="2">Uncharacterized protein</fullName>
    </submittedName>
</protein>